<gene>
    <name evidence="3" type="ORF">DFP90_1011170</name>
</gene>
<feature type="domain" description="Isochorismatase-like" evidence="2">
    <location>
        <begin position="7"/>
        <end position="159"/>
    </location>
</feature>
<evidence type="ECO:0000256" key="1">
    <source>
        <dbReference type="ARBA" id="ARBA00022801"/>
    </source>
</evidence>
<organism evidence="3 4">
    <name type="scientific">Aestuariispira insulae</name>
    <dbReference type="NCBI Taxonomy" id="1461337"/>
    <lineage>
        <taxon>Bacteria</taxon>
        <taxon>Pseudomonadati</taxon>
        <taxon>Pseudomonadota</taxon>
        <taxon>Alphaproteobacteria</taxon>
        <taxon>Rhodospirillales</taxon>
        <taxon>Kiloniellaceae</taxon>
        <taxon>Aestuariispira</taxon>
    </lineage>
</organism>
<protein>
    <submittedName>
        <fullName evidence="3">Nicotinamidase-related amidase</fullName>
    </submittedName>
</protein>
<proteinExistence type="predicted"/>
<dbReference type="Pfam" id="PF00857">
    <property type="entry name" value="Isochorismatase"/>
    <property type="match status" value="1"/>
</dbReference>
<dbReference type="PANTHER" id="PTHR43540">
    <property type="entry name" value="PEROXYUREIDOACRYLATE/UREIDOACRYLATE AMIDOHYDROLASE-RELATED"/>
    <property type="match status" value="1"/>
</dbReference>
<evidence type="ECO:0000313" key="3">
    <source>
        <dbReference type="EMBL" id="RED54367.1"/>
    </source>
</evidence>
<dbReference type="SUPFAM" id="SSF52499">
    <property type="entry name" value="Isochorismatase-like hydrolases"/>
    <property type="match status" value="1"/>
</dbReference>
<accession>A0A3D9HXY7</accession>
<dbReference type="InterPro" id="IPR000868">
    <property type="entry name" value="Isochorismatase-like_dom"/>
</dbReference>
<evidence type="ECO:0000259" key="2">
    <source>
        <dbReference type="Pfam" id="PF00857"/>
    </source>
</evidence>
<dbReference type="InterPro" id="IPR036380">
    <property type="entry name" value="Isochorismatase-like_sf"/>
</dbReference>
<evidence type="ECO:0000313" key="4">
    <source>
        <dbReference type="Proteomes" id="UP000256845"/>
    </source>
</evidence>
<dbReference type="GO" id="GO:0016787">
    <property type="term" value="F:hydrolase activity"/>
    <property type="evidence" value="ECO:0007669"/>
    <property type="project" value="UniProtKB-KW"/>
</dbReference>
<reference evidence="3 4" key="1">
    <citation type="submission" date="2018-07" db="EMBL/GenBank/DDBJ databases">
        <title>Genomic Encyclopedia of Type Strains, Phase III (KMG-III): the genomes of soil and plant-associated and newly described type strains.</title>
        <authorList>
            <person name="Whitman W."/>
        </authorList>
    </citation>
    <scope>NUCLEOTIDE SEQUENCE [LARGE SCALE GENOMIC DNA]</scope>
    <source>
        <strain evidence="3 4">CECT 8488</strain>
    </source>
</reference>
<dbReference type="Gene3D" id="3.40.50.850">
    <property type="entry name" value="Isochorismatase-like"/>
    <property type="match status" value="1"/>
</dbReference>
<dbReference type="OrthoDB" id="9794942at2"/>
<sequence length="191" mass="21299">MTKTNRTALIMIDWQVGFDDWDYWGGNRNNPAAEENAKMLLDHWRTEDLPVIYVSHHSLNPESPLNMEKSGGQIIPLLAPREGEIQLAKRMNSGFIGTDLDGCLRRAKINDLVICGLTTNHCVSTTTRMAGNMGFDVQLAGDACATFDRTGLDGRVFDSQLIHDTSLTNLHEEFCIVRNSRDIIAPPDNLV</sequence>
<dbReference type="RefSeq" id="WP_115935547.1">
    <property type="nucleotide sequence ID" value="NZ_QRDW01000001.1"/>
</dbReference>
<dbReference type="EMBL" id="QRDW01000001">
    <property type="protein sequence ID" value="RED54367.1"/>
    <property type="molecule type" value="Genomic_DNA"/>
</dbReference>
<dbReference type="CDD" id="cd01014">
    <property type="entry name" value="nicotinamidase_related"/>
    <property type="match status" value="1"/>
</dbReference>
<dbReference type="PANTHER" id="PTHR43540:SF1">
    <property type="entry name" value="ISOCHORISMATASE HYDROLASE"/>
    <property type="match status" value="1"/>
</dbReference>
<name>A0A3D9HXY7_9PROT</name>
<keyword evidence="1" id="KW-0378">Hydrolase</keyword>
<comment type="caution">
    <text evidence="3">The sequence shown here is derived from an EMBL/GenBank/DDBJ whole genome shotgun (WGS) entry which is preliminary data.</text>
</comment>
<dbReference type="AlphaFoldDB" id="A0A3D9HXY7"/>
<dbReference type="Proteomes" id="UP000256845">
    <property type="component" value="Unassembled WGS sequence"/>
</dbReference>
<keyword evidence="4" id="KW-1185">Reference proteome</keyword>
<dbReference type="InterPro" id="IPR050272">
    <property type="entry name" value="Isochorismatase-like_hydrls"/>
</dbReference>